<keyword evidence="2" id="KW-0732">Signal</keyword>
<dbReference type="GO" id="GO:0016491">
    <property type="term" value="F:oxidoreductase activity"/>
    <property type="evidence" value="ECO:0007669"/>
    <property type="project" value="UniProtKB-KW"/>
</dbReference>
<evidence type="ECO:0000313" key="8">
    <source>
        <dbReference type="Proteomes" id="UP001302494"/>
    </source>
</evidence>
<keyword evidence="3" id="KW-0560">Oxidoreductase</keyword>
<gene>
    <name evidence="7" type="ORF">PQG83_17160</name>
</gene>
<evidence type="ECO:0000259" key="6">
    <source>
        <dbReference type="PROSITE" id="PS51352"/>
    </source>
</evidence>
<evidence type="ECO:0000256" key="2">
    <source>
        <dbReference type="ARBA" id="ARBA00022729"/>
    </source>
</evidence>
<keyword evidence="5" id="KW-0676">Redox-active center</keyword>
<dbReference type="Pfam" id="PF13462">
    <property type="entry name" value="Thioredoxin_4"/>
    <property type="match status" value="1"/>
</dbReference>
<dbReference type="InterPro" id="IPR036249">
    <property type="entry name" value="Thioredoxin-like_sf"/>
</dbReference>
<dbReference type="Proteomes" id="UP001302494">
    <property type="component" value="Chromosome"/>
</dbReference>
<accession>A0AA96JVK3</accession>
<evidence type="ECO:0000313" key="7">
    <source>
        <dbReference type="EMBL" id="WNM61468.1"/>
    </source>
</evidence>
<evidence type="ECO:0000256" key="3">
    <source>
        <dbReference type="ARBA" id="ARBA00023002"/>
    </source>
</evidence>
<evidence type="ECO:0000256" key="4">
    <source>
        <dbReference type="ARBA" id="ARBA00023157"/>
    </source>
</evidence>
<sequence length="235" mass="26150">MMNIAQTLKSTVLLAILLGTLLMSPTIHGKTPDFLIQDDDVVRGDPKAPITLLEYSDFTCGFCEKFFHETFPKLLSEYIETGKVRFVYRDFPRGMGSPLRAADAARCAGEQNAYWPMHDRLFNSGGQLAPDNLKQYAKELNLHGEQFSECLASHRYMKDIEKDLQDAGSLGIRGTPAFVLFPTILPEDPHLILIPGAFPYETFKEEIDKLLKLHGSSTTSSLSLPVLSSTHIEGA</sequence>
<dbReference type="InterPro" id="IPR013766">
    <property type="entry name" value="Thioredoxin_domain"/>
</dbReference>
<dbReference type="SUPFAM" id="SSF52833">
    <property type="entry name" value="Thioredoxin-like"/>
    <property type="match status" value="1"/>
</dbReference>
<dbReference type="RefSeq" id="WP_312743668.1">
    <property type="nucleotide sequence ID" value="NZ_CP116968.1"/>
</dbReference>
<evidence type="ECO:0000256" key="5">
    <source>
        <dbReference type="ARBA" id="ARBA00023284"/>
    </source>
</evidence>
<dbReference type="AlphaFoldDB" id="A0AA96JVK3"/>
<keyword evidence="8" id="KW-1185">Reference proteome</keyword>
<feature type="domain" description="Thioredoxin" evidence="6">
    <location>
        <begin position="25"/>
        <end position="212"/>
    </location>
</feature>
<protein>
    <submittedName>
        <fullName evidence="7">DsbA family protein</fullName>
    </submittedName>
</protein>
<organism evidence="7 8">
    <name type="scientific">Candidatus Nitrospira neomarina</name>
    <dbReference type="NCBI Taxonomy" id="3020899"/>
    <lineage>
        <taxon>Bacteria</taxon>
        <taxon>Pseudomonadati</taxon>
        <taxon>Nitrospirota</taxon>
        <taxon>Nitrospiria</taxon>
        <taxon>Nitrospirales</taxon>
        <taxon>Nitrospiraceae</taxon>
        <taxon>Nitrospira</taxon>
    </lineage>
</organism>
<comment type="similarity">
    <text evidence="1">Belongs to the thioredoxin family. DsbA subfamily.</text>
</comment>
<dbReference type="EMBL" id="CP116968">
    <property type="protein sequence ID" value="WNM61468.1"/>
    <property type="molecule type" value="Genomic_DNA"/>
</dbReference>
<dbReference type="PANTHER" id="PTHR13887">
    <property type="entry name" value="GLUTATHIONE S-TRANSFERASE KAPPA"/>
    <property type="match status" value="1"/>
</dbReference>
<evidence type="ECO:0000256" key="1">
    <source>
        <dbReference type="ARBA" id="ARBA00005791"/>
    </source>
</evidence>
<dbReference type="PROSITE" id="PS51352">
    <property type="entry name" value="THIOREDOXIN_2"/>
    <property type="match status" value="1"/>
</dbReference>
<name>A0AA96JVK3_9BACT</name>
<dbReference type="Gene3D" id="3.40.30.10">
    <property type="entry name" value="Glutaredoxin"/>
    <property type="match status" value="1"/>
</dbReference>
<proteinExistence type="inferred from homology"/>
<reference evidence="7 8" key="1">
    <citation type="submission" date="2023-01" db="EMBL/GenBank/DDBJ databases">
        <title>Cultivation and genomic characterization of new, ubiquitous marine nitrite-oxidizing bacteria from the Nitrospirales.</title>
        <authorList>
            <person name="Mueller A.J."/>
            <person name="Daebeler A."/>
            <person name="Herbold C.W."/>
            <person name="Kirkegaard R.H."/>
            <person name="Daims H."/>
        </authorList>
    </citation>
    <scope>NUCLEOTIDE SEQUENCE [LARGE SCALE GENOMIC DNA]</scope>
    <source>
        <strain evidence="7 8">DK</strain>
    </source>
</reference>
<dbReference type="Gene3D" id="1.10.40.80">
    <property type="match status" value="1"/>
</dbReference>
<dbReference type="InterPro" id="IPR012336">
    <property type="entry name" value="Thioredoxin-like_fold"/>
</dbReference>
<dbReference type="PANTHER" id="PTHR13887:SF14">
    <property type="entry name" value="DISULFIDE BOND FORMATION PROTEIN D"/>
    <property type="match status" value="1"/>
</dbReference>
<dbReference type="KEGG" id="nneo:PQG83_17160"/>
<keyword evidence="4" id="KW-1015">Disulfide bond</keyword>